<dbReference type="EMBL" id="MFAY01000055">
    <property type="protein sequence ID" value="OGD87701.1"/>
    <property type="molecule type" value="Genomic_DNA"/>
</dbReference>
<organism evidence="2 3">
    <name type="scientific">Candidatus Curtissbacteria bacterium RIFCSPHIGHO2_01_FULL_40_12</name>
    <dbReference type="NCBI Taxonomy" id="1797710"/>
    <lineage>
        <taxon>Bacteria</taxon>
        <taxon>Candidatus Curtissiibacteriota</taxon>
    </lineage>
</organism>
<dbReference type="SUPFAM" id="SSF52540">
    <property type="entry name" value="P-loop containing nucleoside triphosphate hydrolases"/>
    <property type="match status" value="1"/>
</dbReference>
<gene>
    <name evidence="2" type="ORF">A2693_03930</name>
</gene>
<dbReference type="InterPro" id="IPR041682">
    <property type="entry name" value="AAA_14"/>
</dbReference>
<dbReference type="SMART" id="SM00382">
    <property type="entry name" value="AAA"/>
    <property type="match status" value="1"/>
</dbReference>
<evidence type="ECO:0000313" key="2">
    <source>
        <dbReference type="EMBL" id="OGD87701.1"/>
    </source>
</evidence>
<dbReference type="Pfam" id="PF13635">
    <property type="entry name" value="DUF4143"/>
    <property type="match status" value="1"/>
</dbReference>
<dbReference type="PANTHER" id="PTHR43566">
    <property type="entry name" value="CONSERVED PROTEIN"/>
    <property type="match status" value="1"/>
</dbReference>
<feature type="domain" description="AAA+ ATPase" evidence="1">
    <location>
        <begin position="18"/>
        <end position="134"/>
    </location>
</feature>
<dbReference type="InterPro" id="IPR025420">
    <property type="entry name" value="DUF4143"/>
</dbReference>
<comment type="caution">
    <text evidence="2">The sequence shown here is derived from an EMBL/GenBank/DDBJ whole genome shotgun (WGS) entry which is preliminary data.</text>
</comment>
<sequence length="379" mass="44425">MFKRLIESDINRYLKNGGHKILFIWGPRRSGKTVLLNKLAKQLKVKRYNFDWQSDREKFVPRRETLSALVKTNSVILIDEVQNYPEATVAIKLLHDEFKVKVIATGSSELRQKSKQFDSLAGRYDEIYCLPLSLKEIWLNQKPAADETDNFKNNLAEKMQIFGAYPEIYTQTNLPEAEKIDRLQQIFDAYVLKDVVDIYALKNQKLAKDILTKIALQLGSEVSVREIAGSLGASPSTVADYIEIFIKNYVLIPLPSFKTNLRRAVSENRKLYFYDLGIRNILIRDFRETNLRQDSDGVWENLTVAELEKRRRLEHLHYNFYFYREYGGREIDLVIEDYQKNYTILEIKTNRGGVKNIFPLPSRKITINRQNYYDQLMKL</sequence>
<evidence type="ECO:0000313" key="3">
    <source>
        <dbReference type="Proteomes" id="UP000178577"/>
    </source>
</evidence>
<name>A0A1F5G784_9BACT</name>
<evidence type="ECO:0000259" key="1">
    <source>
        <dbReference type="SMART" id="SM00382"/>
    </source>
</evidence>
<proteinExistence type="predicted"/>
<dbReference type="PANTHER" id="PTHR43566:SF1">
    <property type="entry name" value="AAA+ ATPASE DOMAIN-CONTAINING PROTEIN"/>
    <property type="match status" value="1"/>
</dbReference>
<protein>
    <recommendedName>
        <fullName evidence="1">AAA+ ATPase domain-containing protein</fullName>
    </recommendedName>
</protein>
<dbReference type="InterPro" id="IPR027417">
    <property type="entry name" value="P-loop_NTPase"/>
</dbReference>
<dbReference type="InterPro" id="IPR003593">
    <property type="entry name" value="AAA+_ATPase"/>
</dbReference>
<dbReference type="AlphaFoldDB" id="A0A1F5G784"/>
<reference evidence="2 3" key="1">
    <citation type="journal article" date="2016" name="Nat. Commun.">
        <title>Thousands of microbial genomes shed light on interconnected biogeochemical processes in an aquifer system.</title>
        <authorList>
            <person name="Anantharaman K."/>
            <person name="Brown C.T."/>
            <person name="Hug L.A."/>
            <person name="Sharon I."/>
            <person name="Castelle C.J."/>
            <person name="Probst A.J."/>
            <person name="Thomas B.C."/>
            <person name="Singh A."/>
            <person name="Wilkins M.J."/>
            <person name="Karaoz U."/>
            <person name="Brodie E.L."/>
            <person name="Williams K.H."/>
            <person name="Hubbard S.S."/>
            <person name="Banfield J.F."/>
        </authorList>
    </citation>
    <scope>NUCLEOTIDE SEQUENCE [LARGE SCALE GENOMIC DNA]</scope>
</reference>
<dbReference type="Gene3D" id="3.40.50.300">
    <property type="entry name" value="P-loop containing nucleotide triphosphate hydrolases"/>
    <property type="match status" value="1"/>
</dbReference>
<dbReference type="Proteomes" id="UP000178577">
    <property type="component" value="Unassembled WGS sequence"/>
</dbReference>
<accession>A0A1F5G784</accession>
<dbReference type="Pfam" id="PF13173">
    <property type="entry name" value="AAA_14"/>
    <property type="match status" value="1"/>
</dbReference>